<organism evidence="7 8">
    <name type="scientific">Metschnikowia bicuspidata</name>
    <dbReference type="NCBI Taxonomy" id="27322"/>
    <lineage>
        <taxon>Eukaryota</taxon>
        <taxon>Fungi</taxon>
        <taxon>Dikarya</taxon>
        <taxon>Ascomycota</taxon>
        <taxon>Saccharomycotina</taxon>
        <taxon>Pichiomycetes</taxon>
        <taxon>Metschnikowiaceae</taxon>
        <taxon>Metschnikowia</taxon>
    </lineage>
</organism>
<dbReference type="Proteomes" id="UP000268321">
    <property type="component" value="Unassembled WGS sequence"/>
</dbReference>
<feature type="transmembrane region" description="Helical" evidence="6">
    <location>
        <begin position="217"/>
        <end position="239"/>
    </location>
</feature>
<comment type="subcellular location">
    <subcellularLocation>
        <location evidence="1">Membrane</location>
        <topology evidence="1">Multi-pass membrane protein</topology>
    </subcellularLocation>
</comment>
<proteinExistence type="predicted"/>
<feature type="transmembrane region" description="Helical" evidence="6">
    <location>
        <begin position="120"/>
        <end position="139"/>
    </location>
</feature>
<dbReference type="EMBL" id="ML004434">
    <property type="protein sequence ID" value="RKP32044.1"/>
    <property type="molecule type" value="Genomic_DNA"/>
</dbReference>
<dbReference type="GO" id="GO:0016020">
    <property type="term" value="C:membrane"/>
    <property type="evidence" value="ECO:0007669"/>
    <property type="project" value="UniProtKB-SubCell"/>
</dbReference>
<evidence type="ECO:0000256" key="4">
    <source>
        <dbReference type="ARBA" id="ARBA00023136"/>
    </source>
</evidence>
<feature type="transmembrane region" description="Helical" evidence="6">
    <location>
        <begin position="290"/>
        <end position="308"/>
    </location>
</feature>
<feature type="transmembrane region" description="Helical" evidence="6">
    <location>
        <begin position="328"/>
        <end position="345"/>
    </location>
</feature>
<feature type="transmembrane region" description="Helical" evidence="6">
    <location>
        <begin position="90"/>
        <end position="111"/>
    </location>
</feature>
<gene>
    <name evidence="7" type="ORF">METBISCDRAFT_12858</name>
</gene>
<keyword evidence="3 6" id="KW-1133">Transmembrane helix</keyword>
<evidence type="ECO:0000256" key="1">
    <source>
        <dbReference type="ARBA" id="ARBA00004141"/>
    </source>
</evidence>
<dbReference type="PANTHER" id="PTHR12570:SF86">
    <property type="entry name" value="ADR321CP"/>
    <property type="match status" value="1"/>
</dbReference>
<keyword evidence="2 6" id="KW-0812">Transmembrane</keyword>
<protein>
    <recommendedName>
        <fullName evidence="9">DUF803-domain-containing protein</fullName>
    </recommendedName>
</protein>
<accession>A0A4P9ZG46</accession>
<dbReference type="InterPro" id="IPR008521">
    <property type="entry name" value="Mg_trans_NIPA"/>
</dbReference>
<feature type="transmembrane region" description="Helical" evidence="6">
    <location>
        <begin position="6"/>
        <end position="26"/>
    </location>
</feature>
<feature type="transmembrane region" description="Helical" evidence="6">
    <location>
        <begin position="259"/>
        <end position="283"/>
    </location>
</feature>
<evidence type="ECO:0000256" key="6">
    <source>
        <dbReference type="SAM" id="Phobius"/>
    </source>
</evidence>
<evidence type="ECO:0000313" key="7">
    <source>
        <dbReference type="EMBL" id="RKP32044.1"/>
    </source>
</evidence>
<evidence type="ECO:0000256" key="5">
    <source>
        <dbReference type="SAM" id="MobiDB-lite"/>
    </source>
</evidence>
<sequence length="413" mass="45179">MPAAAIVWGCIAAVVSSAVQSLGITLQRKSHVIAYRDPLEDPRDPRREPAGDTDYARHAYKRNMWLVGFFLFIVANVVGSVVQLSTLPLIVLSPLQSIGLIFNSVFSCLLLPGEHSSAKLAGGTVVISVGAFIIAYFGGSTSAVPPAGSTDERLRETLRRFARPGFLSWWLFTFAFMAVLFRIIWTLSGRIRSMQRQSCGHGRRSLHSGRDRVSRLIFARGVLYGVVSGTLTAHTFLFAKSLVDLLVDAVWHKSAPKNLRAFVLNVFLVVFTLTIVALQVAAFNKGLSNILTSILYPLCFLVYNTVNLVNDVLFNALFSSGAMTAGRLLWVIFGLVNVMFGVALISRDSAFSARADEAPPLMAAKFPYDPMYKDGAMKYLSYEEEELLGQFGSGRADAGRDSSDGVFSFDDCS</sequence>
<keyword evidence="8" id="KW-1185">Reference proteome</keyword>
<dbReference type="OrthoDB" id="2504919at2759"/>
<feature type="transmembrane region" description="Helical" evidence="6">
    <location>
        <begin position="64"/>
        <end position="84"/>
    </location>
</feature>
<feature type="transmembrane region" description="Helical" evidence="6">
    <location>
        <begin position="167"/>
        <end position="187"/>
    </location>
</feature>
<reference evidence="8" key="1">
    <citation type="journal article" date="2018" name="Nat. Microbiol.">
        <title>Leveraging single-cell genomics to expand the fungal tree of life.</title>
        <authorList>
            <person name="Ahrendt S.R."/>
            <person name="Quandt C.A."/>
            <person name="Ciobanu D."/>
            <person name="Clum A."/>
            <person name="Salamov A."/>
            <person name="Andreopoulos B."/>
            <person name="Cheng J.F."/>
            <person name="Woyke T."/>
            <person name="Pelin A."/>
            <person name="Henrissat B."/>
            <person name="Reynolds N.K."/>
            <person name="Benny G.L."/>
            <person name="Smith M.E."/>
            <person name="James T.Y."/>
            <person name="Grigoriev I.V."/>
        </authorList>
    </citation>
    <scope>NUCLEOTIDE SEQUENCE [LARGE SCALE GENOMIC DNA]</scope>
    <source>
        <strain evidence="8">Baker2002</strain>
    </source>
</reference>
<dbReference type="GO" id="GO:0015095">
    <property type="term" value="F:magnesium ion transmembrane transporter activity"/>
    <property type="evidence" value="ECO:0007669"/>
    <property type="project" value="InterPro"/>
</dbReference>
<name>A0A4P9ZG46_9ASCO</name>
<evidence type="ECO:0008006" key="9">
    <source>
        <dbReference type="Google" id="ProtNLM"/>
    </source>
</evidence>
<evidence type="ECO:0000313" key="8">
    <source>
        <dbReference type="Proteomes" id="UP000268321"/>
    </source>
</evidence>
<dbReference type="AlphaFoldDB" id="A0A4P9ZG46"/>
<keyword evidence="4 6" id="KW-0472">Membrane</keyword>
<evidence type="ECO:0000256" key="3">
    <source>
        <dbReference type="ARBA" id="ARBA00022989"/>
    </source>
</evidence>
<dbReference type="PANTHER" id="PTHR12570">
    <property type="match status" value="1"/>
</dbReference>
<feature type="region of interest" description="Disordered" evidence="5">
    <location>
        <begin position="393"/>
        <end position="413"/>
    </location>
</feature>
<evidence type="ECO:0000256" key="2">
    <source>
        <dbReference type="ARBA" id="ARBA00022692"/>
    </source>
</evidence>